<keyword evidence="4" id="KW-1185">Reference proteome</keyword>
<dbReference type="CDD" id="cd06662">
    <property type="entry name" value="SURF1"/>
    <property type="match status" value="1"/>
</dbReference>
<feature type="compositionally biased region" description="Acidic residues" evidence="2">
    <location>
        <begin position="266"/>
        <end position="292"/>
    </location>
</feature>
<evidence type="ECO:0000313" key="4">
    <source>
        <dbReference type="Proteomes" id="UP000675781"/>
    </source>
</evidence>
<keyword evidence="1" id="KW-1003">Cell membrane</keyword>
<dbReference type="AlphaFoldDB" id="A0A941EJL9"/>
<dbReference type="EMBL" id="JAGSOG010000037">
    <property type="protein sequence ID" value="MBR7833705.1"/>
    <property type="molecule type" value="Genomic_DNA"/>
</dbReference>
<reference evidence="3" key="1">
    <citation type="submission" date="2021-04" db="EMBL/GenBank/DDBJ databases">
        <title>Genome based classification of Actinospica acidithermotolerans sp. nov., an actinobacterium isolated from an Indonesian hot spring.</title>
        <authorList>
            <person name="Kusuma A.B."/>
            <person name="Putra K.E."/>
            <person name="Nafisah S."/>
            <person name="Loh J."/>
            <person name="Nouioui I."/>
            <person name="Goodfellow M."/>
        </authorList>
    </citation>
    <scope>NUCLEOTIDE SEQUENCE</scope>
    <source>
        <strain evidence="3">CSCA 57</strain>
    </source>
</reference>
<protein>
    <recommendedName>
        <fullName evidence="1">SURF1-like protein</fullName>
    </recommendedName>
</protein>
<accession>A0A941EJL9</accession>
<feature type="transmembrane region" description="Helical" evidence="1">
    <location>
        <begin position="238"/>
        <end position="255"/>
    </location>
</feature>
<dbReference type="Pfam" id="PF02104">
    <property type="entry name" value="SURF1"/>
    <property type="match status" value="1"/>
</dbReference>
<name>A0A941EJL9_9ACTN</name>
<dbReference type="GO" id="GO:0005886">
    <property type="term" value="C:plasma membrane"/>
    <property type="evidence" value="ECO:0007669"/>
    <property type="project" value="UniProtKB-SubCell"/>
</dbReference>
<comment type="subcellular location">
    <subcellularLocation>
        <location evidence="1">Cell membrane</location>
        <topology evidence="1">Multi-pass membrane protein</topology>
    </subcellularLocation>
</comment>
<evidence type="ECO:0000313" key="3">
    <source>
        <dbReference type="EMBL" id="MBR7833705.1"/>
    </source>
</evidence>
<organism evidence="3 4">
    <name type="scientific">Actinospica durhamensis</name>
    <dbReference type="NCBI Taxonomy" id="1508375"/>
    <lineage>
        <taxon>Bacteria</taxon>
        <taxon>Bacillati</taxon>
        <taxon>Actinomycetota</taxon>
        <taxon>Actinomycetes</taxon>
        <taxon>Catenulisporales</taxon>
        <taxon>Actinospicaceae</taxon>
        <taxon>Actinospica</taxon>
    </lineage>
</organism>
<dbReference type="InterPro" id="IPR002994">
    <property type="entry name" value="Surf1/Shy1"/>
</dbReference>
<evidence type="ECO:0000256" key="2">
    <source>
        <dbReference type="SAM" id="MobiDB-lite"/>
    </source>
</evidence>
<dbReference type="Proteomes" id="UP000675781">
    <property type="component" value="Unassembled WGS sequence"/>
</dbReference>
<keyword evidence="1" id="KW-1133">Transmembrane helix</keyword>
<feature type="region of interest" description="Disordered" evidence="2">
    <location>
        <begin position="265"/>
        <end position="308"/>
    </location>
</feature>
<feature type="transmembrane region" description="Helical" evidence="1">
    <location>
        <begin position="21"/>
        <end position="42"/>
    </location>
</feature>
<evidence type="ECO:0000256" key="1">
    <source>
        <dbReference type="RuleBase" id="RU363076"/>
    </source>
</evidence>
<proteinExistence type="inferred from homology"/>
<comment type="similarity">
    <text evidence="1">Belongs to the SURF1 family.</text>
</comment>
<dbReference type="PROSITE" id="PS50895">
    <property type="entry name" value="SURF1"/>
    <property type="match status" value="1"/>
</dbReference>
<keyword evidence="1" id="KW-0472">Membrane</keyword>
<gene>
    <name evidence="3" type="ORF">KDL01_10545</name>
</gene>
<keyword evidence="1" id="KW-0812">Transmembrane</keyword>
<sequence>MSMSEAPPRLTPQDLRRPGWLAAHVGIVVLALAFALLGRWQWDVGHKVAPLTAAELATWRTPQPIDTVITSTGLNGTEVGQAVTVAGSYDSARQLLVPGRTLNGRTGYYVLTPLVTGSDQAIVVNRGFLAATGGAEPAIPAAPSGRITVTGWAAEPESTTGEVNDNGITQQEQTGAATKPNETQFISPAALVNQWPYHLRDAYITATDAASAGSLALIPAPLPAHGTTWDLLNVCYAFQWWLFILILGSWYVVYLRRELRPRPLGADEDELDDLDEDDEDFEDFEDEDEDAPGADAARTEPVAASSGE</sequence>
<comment type="caution">
    <text evidence="3">The sequence shown here is derived from an EMBL/GenBank/DDBJ whole genome shotgun (WGS) entry which is preliminary data.</text>
</comment>